<evidence type="ECO:0000313" key="4">
    <source>
        <dbReference type="Proteomes" id="UP000593562"/>
    </source>
</evidence>
<gene>
    <name evidence="3" type="ORF">HS088_TW01G00649</name>
</gene>
<evidence type="ECO:0000256" key="1">
    <source>
        <dbReference type="SAM" id="MobiDB-lite"/>
    </source>
</evidence>
<dbReference type="Proteomes" id="UP000593562">
    <property type="component" value="Unassembled WGS sequence"/>
</dbReference>
<keyword evidence="2" id="KW-0472">Membrane</keyword>
<protein>
    <submittedName>
        <fullName evidence="3">Uncharacterized protein</fullName>
    </submittedName>
</protein>
<dbReference type="PANTHER" id="PTHR35997:SF6">
    <property type="entry name" value="COTTON FIBER PROTEIN"/>
    <property type="match status" value="1"/>
</dbReference>
<feature type="region of interest" description="Disordered" evidence="1">
    <location>
        <begin position="178"/>
        <end position="204"/>
    </location>
</feature>
<comment type="caution">
    <text evidence="3">The sequence shown here is derived from an EMBL/GenBank/DDBJ whole genome shotgun (WGS) entry which is preliminary data.</text>
</comment>
<feature type="transmembrane region" description="Helical" evidence="2">
    <location>
        <begin position="21"/>
        <end position="42"/>
    </location>
</feature>
<dbReference type="InParanoid" id="A0A7J7E241"/>
<keyword evidence="4" id="KW-1185">Reference proteome</keyword>
<name>A0A7J7E241_TRIWF</name>
<dbReference type="EMBL" id="JAAARO010000001">
    <property type="protein sequence ID" value="KAF5752732.1"/>
    <property type="molecule type" value="Genomic_DNA"/>
</dbReference>
<keyword evidence="2" id="KW-0812">Transmembrane</keyword>
<dbReference type="AlphaFoldDB" id="A0A7J7E241"/>
<keyword evidence="2" id="KW-1133">Transmembrane helix</keyword>
<evidence type="ECO:0000256" key="2">
    <source>
        <dbReference type="SAM" id="Phobius"/>
    </source>
</evidence>
<organism evidence="3 4">
    <name type="scientific">Tripterygium wilfordii</name>
    <name type="common">Thunder God vine</name>
    <dbReference type="NCBI Taxonomy" id="458696"/>
    <lineage>
        <taxon>Eukaryota</taxon>
        <taxon>Viridiplantae</taxon>
        <taxon>Streptophyta</taxon>
        <taxon>Embryophyta</taxon>
        <taxon>Tracheophyta</taxon>
        <taxon>Spermatophyta</taxon>
        <taxon>Magnoliopsida</taxon>
        <taxon>eudicotyledons</taxon>
        <taxon>Gunneridae</taxon>
        <taxon>Pentapetalae</taxon>
        <taxon>rosids</taxon>
        <taxon>fabids</taxon>
        <taxon>Celastrales</taxon>
        <taxon>Celastraceae</taxon>
        <taxon>Tripterygium</taxon>
    </lineage>
</organism>
<sequence>MTKMPQDPKQDYYYPIKTQKGIRFIIGFLLPIFVYVSISYTFKLSPSNLFNNTKFWFFISNTLLLIIAADYNSFSENKKDDVYEEYVRRRTSHCQPRSNIISPSLVPSYSTTISKEDVEEVAEIKEVIITSENTQLGVEEKNKIEGERSYRRSKSERVKRVSFDESKNVIVRSSSAEKLDELPSKEEEVVEEEEGNEFSNMSNEELNRRCEDFIQRQIRLQRGQNFEI</sequence>
<accession>A0A7J7E241</accession>
<dbReference type="PANTHER" id="PTHR35997">
    <property type="entry name" value="COTTON FIBER PROTEIN-RELATED"/>
    <property type="match status" value="1"/>
</dbReference>
<proteinExistence type="predicted"/>
<feature type="compositionally biased region" description="Basic and acidic residues" evidence="1">
    <location>
        <begin position="178"/>
        <end position="187"/>
    </location>
</feature>
<feature type="transmembrane region" description="Helical" evidence="2">
    <location>
        <begin position="54"/>
        <end position="71"/>
    </location>
</feature>
<evidence type="ECO:0000313" key="3">
    <source>
        <dbReference type="EMBL" id="KAF5752732.1"/>
    </source>
</evidence>
<reference evidence="3 4" key="1">
    <citation type="journal article" date="2020" name="Nat. Commun.">
        <title>Genome of Tripterygium wilfordii and identification of cytochrome P450 involved in triptolide biosynthesis.</title>
        <authorList>
            <person name="Tu L."/>
            <person name="Su P."/>
            <person name="Zhang Z."/>
            <person name="Gao L."/>
            <person name="Wang J."/>
            <person name="Hu T."/>
            <person name="Zhou J."/>
            <person name="Zhang Y."/>
            <person name="Zhao Y."/>
            <person name="Liu Y."/>
            <person name="Song Y."/>
            <person name="Tong Y."/>
            <person name="Lu Y."/>
            <person name="Yang J."/>
            <person name="Xu C."/>
            <person name="Jia M."/>
            <person name="Peters R.J."/>
            <person name="Huang L."/>
            <person name="Gao W."/>
        </authorList>
    </citation>
    <scope>NUCLEOTIDE SEQUENCE [LARGE SCALE GENOMIC DNA]</scope>
    <source>
        <strain evidence="4">cv. XIE 37</strain>
        <tissue evidence="3">Leaf</tissue>
    </source>
</reference>